<evidence type="ECO:0000259" key="3">
    <source>
        <dbReference type="PROSITE" id="PS50188"/>
    </source>
</evidence>
<dbReference type="PRINTS" id="PR00661">
    <property type="entry name" value="ERMFAMILY"/>
</dbReference>
<dbReference type="PROSITE" id="PS50057">
    <property type="entry name" value="FERM_3"/>
    <property type="match status" value="1"/>
</dbReference>
<evidence type="ECO:0000256" key="1">
    <source>
        <dbReference type="SAM" id="MobiDB-lite"/>
    </source>
</evidence>
<feature type="compositionally biased region" description="Polar residues" evidence="1">
    <location>
        <begin position="964"/>
        <end position="973"/>
    </location>
</feature>
<dbReference type="InterPro" id="IPR019748">
    <property type="entry name" value="FERM_central"/>
</dbReference>
<dbReference type="PROSITE" id="PS00661">
    <property type="entry name" value="FERM_2"/>
    <property type="match status" value="1"/>
</dbReference>
<dbReference type="PANTHER" id="PTHR23280">
    <property type="entry name" value="4.1 G PROTEIN"/>
    <property type="match status" value="1"/>
</dbReference>
<dbReference type="SMART" id="SM00449">
    <property type="entry name" value="SPRY"/>
    <property type="match status" value="2"/>
</dbReference>
<name>A0AAV2T8V9_CALDB</name>
<dbReference type="GO" id="GO:0005886">
    <property type="term" value="C:plasma membrane"/>
    <property type="evidence" value="ECO:0007669"/>
    <property type="project" value="TreeGrafter"/>
</dbReference>
<feature type="domain" description="B30.2/SPRY" evidence="3">
    <location>
        <begin position="716"/>
        <end position="908"/>
    </location>
</feature>
<dbReference type="CDD" id="cd01765">
    <property type="entry name" value="FERM_F0_F1"/>
    <property type="match status" value="1"/>
</dbReference>
<feature type="region of interest" description="Disordered" evidence="1">
    <location>
        <begin position="931"/>
        <end position="975"/>
    </location>
</feature>
<dbReference type="InterPro" id="IPR000798">
    <property type="entry name" value="Ez/rad/moesin-like"/>
</dbReference>
<dbReference type="GO" id="GO:0008092">
    <property type="term" value="F:cytoskeletal protein binding"/>
    <property type="evidence" value="ECO:0007669"/>
    <property type="project" value="InterPro"/>
</dbReference>
<dbReference type="Pfam" id="PF09380">
    <property type="entry name" value="FERM_C"/>
    <property type="match status" value="1"/>
</dbReference>
<dbReference type="InterPro" id="IPR014352">
    <property type="entry name" value="FERM/acyl-CoA-bd_prot_sf"/>
</dbReference>
<dbReference type="GO" id="GO:0005856">
    <property type="term" value="C:cytoskeleton"/>
    <property type="evidence" value="ECO:0007669"/>
    <property type="project" value="TreeGrafter"/>
</dbReference>
<feature type="domain" description="FERM" evidence="2">
    <location>
        <begin position="97"/>
        <end position="411"/>
    </location>
</feature>
<evidence type="ECO:0000313" key="5">
    <source>
        <dbReference type="Proteomes" id="UP001497525"/>
    </source>
</evidence>
<dbReference type="CDD" id="cd14473">
    <property type="entry name" value="FERM_B-lobe"/>
    <property type="match status" value="1"/>
</dbReference>
<dbReference type="AlphaFoldDB" id="A0AAV2T8V9"/>
<accession>A0AAV2T8V9</accession>
<dbReference type="Gene3D" id="1.20.80.10">
    <property type="match status" value="1"/>
</dbReference>
<dbReference type="InterPro" id="IPR011993">
    <property type="entry name" value="PH-like_dom_sf"/>
</dbReference>
<evidence type="ECO:0000313" key="4">
    <source>
        <dbReference type="EMBL" id="CAL5131743.1"/>
    </source>
</evidence>
<dbReference type="InterPro" id="IPR018979">
    <property type="entry name" value="FERM_N"/>
</dbReference>
<dbReference type="SUPFAM" id="SSF49899">
    <property type="entry name" value="Concanavalin A-like lectins/glucanases"/>
    <property type="match status" value="2"/>
</dbReference>
<dbReference type="InterPro" id="IPR001870">
    <property type="entry name" value="B30.2/SPRY"/>
</dbReference>
<dbReference type="Gene3D" id="3.10.20.90">
    <property type="entry name" value="Phosphatidylinositol 3-kinase Catalytic Subunit, Chain A, domain 1"/>
    <property type="match status" value="1"/>
</dbReference>
<feature type="compositionally biased region" description="Basic and acidic residues" evidence="1">
    <location>
        <begin position="937"/>
        <end position="950"/>
    </location>
</feature>
<feature type="domain" description="B30.2/SPRY" evidence="3">
    <location>
        <begin position="504"/>
        <end position="703"/>
    </location>
</feature>
<reference evidence="4" key="1">
    <citation type="submission" date="2024-06" db="EMBL/GenBank/DDBJ databases">
        <authorList>
            <person name="Liu X."/>
            <person name="Lenzi L."/>
            <person name="Haldenby T S."/>
            <person name="Uol C."/>
        </authorList>
    </citation>
    <scope>NUCLEOTIDE SEQUENCE</scope>
</reference>
<dbReference type="GO" id="GO:0031032">
    <property type="term" value="P:actomyosin structure organization"/>
    <property type="evidence" value="ECO:0007669"/>
    <property type="project" value="TreeGrafter"/>
</dbReference>
<organism evidence="4 5">
    <name type="scientific">Calicophoron daubneyi</name>
    <name type="common">Rumen fluke</name>
    <name type="synonym">Paramphistomum daubneyi</name>
    <dbReference type="NCBI Taxonomy" id="300641"/>
    <lineage>
        <taxon>Eukaryota</taxon>
        <taxon>Metazoa</taxon>
        <taxon>Spiralia</taxon>
        <taxon>Lophotrochozoa</taxon>
        <taxon>Platyhelminthes</taxon>
        <taxon>Trematoda</taxon>
        <taxon>Digenea</taxon>
        <taxon>Plagiorchiida</taxon>
        <taxon>Pronocephalata</taxon>
        <taxon>Paramphistomoidea</taxon>
        <taxon>Paramphistomidae</taxon>
        <taxon>Calicophoron</taxon>
    </lineage>
</organism>
<dbReference type="SUPFAM" id="SSF50729">
    <property type="entry name" value="PH domain-like"/>
    <property type="match status" value="1"/>
</dbReference>
<dbReference type="InterPro" id="IPR019749">
    <property type="entry name" value="Band_41_domain"/>
</dbReference>
<dbReference type="InterPro" id="IPR035963">
    <property type="entry name" value="FERM_2"/>
</dbReference>
<dbReference type="PROSITE" id="PS00660">
    <property type="entry name" value="FERM_1"/>
    <property type="match status" value="1"/>
</dbReference>
<dbReference type="SUPFAM" id="SSF47031">
    <property type="entry name" value="Second domain of FERM"/>
    <property type="match status" value="1"/>
</dbReference>
<comment type="caution">
    <text evidence="4">The sequence shown here is derived from an EMBL/GenBank/DDBJ whole genome shotgun (WGS) entry which is preliminary data.</text>
</comment>
<evidence type="ECO:0000259" key="2">
    <source>
        <dbReference type="PROSITE" id="PS50057"/>
    </source>
</evidence>
<dbReference type="InterPro" id="IPR019747">
    <property type="entry name" value="FERM_CS"/>
</dbReference>
<dbReference type="InterPro" id="IPR018980">
    <property type="entry name" value="FERM_PH-like_C"/>
</dbReference>
<dbReference type="InterPro" id="IPR043136">
    <property type="entry name" value="B30.2/SPRY_sf"/>
</dbReference>
<dbReference type="PROSITE" id="PS50188">
    <property type="entry name" value="B302_SPRY"/>
    <property type="match status" value="2"/>
</dbReference>
<dbReference type="InterPro" id="IPR013320">
    <property type="entry name" value="ConA-like_dom_sf"/>
</dbReference>
<proteinExistence type="predicted"/>
<dbReference type="Pfam" id="PF00622">
    <property type="entry name" value="SPRY"/>
    <property type="match status" value="2"/>
</dbReference>
<dbReference type="SUPFAM" id="SSF54236">
    <property type="entry name" value="Ubiquitin-like"/>
    <property type="match status" value="1"/>
</dbReference>
<protein>
    <submittedName>
        <fullName evidence="4">Uncharacterized protein</fullName>
    </submittedName>
</protein>
<dbReference type="InterPro" id="IPR029071">
    <property type="entry name" value="Ubiquitin-like_domsf"/>
</dbReference>
<dbReference type="PRINTS" id="PR00935">
    <property type="entry name" value="BAND41"/>
</dbReference>
<dbReference type="CDD" id="cd12873">
    <property type="entry name" value="SPRY_DDX1"/>
    <property type="match status" value="1"/>
</dbReference>
<dbReference type="Pfam" id="PF00373">
    <property type="entry name" value="FERM_M"/>
    <property type="match status" value="1"/>
</dbReference>
<dbReference type="SMART" id="SM01196">
    <property type="entry name" value="FERM_C"/>
    <property type="match status" value="1"/>
</dbReference>
<sequence>MSEFGSPVQNEYFFNHVVNGANNVQRLNDGTIEVTDNLSKQDYYRSLRRGTSNGRGSPDPGLASQLSLDVGRSGTIKSTFLRKNGPILDYKPSGHEETCYVLMLEGVEREFTIDRNAYGIHLFEKICKALDLRETEYFGLSYRTTLRVDNWLNMRKRISKQLEKQPWKFEFHIRFYPMDVDEMTDDLTRYCLCLQIRQDIISGQLPCSFQTYVMLGAYVVQSEAGDYDSENHNGTEYISNMPFAPQSMQTPKMLQRIVELHKLHKGQTPVQADHDFLENARRLALYGVEFHKAKAPSGEDVLIGVYNQGLLVCRGRLRIGRFLWPQLIRILYKAKTFTIVWMSMNPLTNQRPQTPTQRKNSLGAFLRRRSSDRLEASRQPQTLNFTCSDARLTKRLYDSCTAQHTFFRLREHPGPRRPNLTTAFGTRKYHYTDRVPDPTARISGLDFSEPHRPIKRVATQRRPAQYTSGLAPVAFNEDADQFYLIPGSPSPLPAAAVKMNPLQSLPPAYRRPGPTRTPLAQEHWQMSPADCTQGLGMNLDGTDVAAMPGTDWQGCRANRGLRWPGAYFYEAVMLEEGQVRLGWSTNDSNPIVGADSKGFGYGADESGAGSAAGEDNTGRFVHGNVSQEYGLRVVPGDIIGCYVEMKSNVPEQSELKLQWSHNGKLLEPLRFQSPIAVTPDDPLFPAASLKDARVEFNFGYKPFNFPPKQPSSDGSAWVPVAQVNEKKRIGNWNVGWRVNPADTSSNTNLVVSPNGRMVQAVENKGWQGFRVNKGVRGGGKYYYEVEVVEDSGLARVGWSMDGASLDLGLDAFGYGFGADRDGFGITGLQGKKMHSDVIENYGESFSKGDVIGCFLDLDTGIVQWSKNGRMFGPGYRIDEEYRKGGEPIYPAASLVDTTLELNYGDLPFKFPPDGDWVPLFAAPDEHVFESPSWAQPRFEDKRENEVKSRPSDVQCSTVPVPPIRTSSQTSRTFEQVPASAQVANLRLDGAPNELTDSQDTVVFQEDEVRTYTERGEEEVVEARCSSRHEPCVARSSSFTRAITIKKPNEIPVKEEAQSPGDAAADKALTDAILKTTGLSPETAVLSDSISAMQRSSIEV</sequence>
<dbReference type="PANTHER" id="PTHR23280:SF21">
    <property type="entry name" value="PROTEIN 4.1 HOMOLOG"/>
    <property type="match status" value="1"/>
</dbReference>
<dbReference type="Gene3D" id="2.60.120.920">
    <property type="match status" value="2"/>
</dbReference>
<dbReference type="SMART" id="SM00295">
    <property type="entry name" value="B41"/>
    <property type="match status" value="1"/>
</dbReference>
<dbReference type="Proteomes" id="UP001497525">
    <property type="component" value="Unassembled WGS sequence"/>
</dbReference>
<dbReference type="InterPro" id="IPR003877">
    <property type="entry name" value="SPRY_dom"/>
</dbReference>
<gene>
    <name evidence="4" type="ORF">CDAUBV1_LOCUS4292</name>
</gene>
<dbReference type="EMBL" id="CAXLJL010000101">
    <property type="protein sequence ID" value="CAL5131743.1"/>
    <property type="molecule type" value="Genomic_DNA"/>
</dbReference>
<dbReference type="InterPro" id="IPR000299">
    <property type="entry name" value="FERM_domain"/>
</dbReference>
<dbReference type="Gene3D" id="2.30.29.30">
    <property type="entry name" value="Pleckstrin-homology domain (PH domain)/Phosphotyrosine-binding domain (PTB)"/>
    <property type="match status" value="1"/>
</dbReference>
<dbReference type="Pfam" id="PF09379">
    <property type="entry name" value="FERM_N"/>
    <property type="match status" value="1"/>
</dbReference>